<dbReference type="PRINTS" id="PR00413">
    <property type="entry name" value="HADHALOGNASE"/>
</dbReference>
<dbReference type="InterPro" id="IPR051540">
    <property type="entry name" value="S-2-haloacid_dehalogenase"/>
</dbReference>
<organism evidence="2 3">
    <name type="scientific">Teichococcus rhizosphaerae</name>
    <dbReference type="NCBI Taxonomy" id="1335062"/>
    <lineage>
        <taxon>Bacteria</taxon>
        <taxon>Pseudomonadati</taxon>
        <taxon>Pseudomonadota</taxon>
        <taxon>Alphaproteobacteria</taxon>
        <taxon>Acetobacterales</taxon>
        <taxon>Roseomonadaceae</taxon>
        <taxon>Roseomonas</taxon>
    </lineage>
</organism>
<evidence type="ECO:0000256" key="1">
    <source>
        <dbReference type="ARBA" id="ARBA00022801"/>
    </source>
</evidence>
<accession>A0A2C7ACJ3</accession>
<name>A0A2C7ACJ3_9PROT</name>
<dbReference type="SFLD" id="SFLDS00003">
    <property type="entry name" value="Haloacid_Dehalogenase"/>
    <property type="match status" value="1"/>
</dbReference>
<keyword evidence="1" id="KW-0378">Hydrolase</keyword>
<dbReference type="RefSeq" id="WP_099095721.1">
    <property type="nucleotide sequence ID" value="NZ_PDNU01000019.1"/>
</dbReference>
<dbReference type="Gene3D" id="1.10.150.750">
    <property type="match status" value="1"/>
</dbReference>
<dbReference type="SUPFAM" id="SSF56784">
    <property type="entry name" value="HAD-like"/>
    <property type="match status" value="1"/>
</dbReference>
<dbReference type="InterPro" id="IPR006439">
    <property type="entry name" value="HAD-SF_hydro_IA"/>
</dbReference>
<protein>
    <submittedName>
        <fullName evidence="2">Haloacid dehalogenase type II</fullName>
    </submittedName>
</protein>
<gene>
    <name evidence="2" type="ORF">CR162_11610</name>
</gene>
<dbReference type="EMBL" id="PDNU01000019">
    <property type="protein sequence ID" value="PHK94794.1"/>
    <property type="molecule type" value="Genomic_DNA"/>
</dbReference>
<dbReference type="SFLD" id="SFLDG01129">
    <property type="entry name" value="C1.5:_HAD__Beta-PGM__Phosphata"/>
    <property type="match status" value="1"/>
</dbReference>
<dbReference type="AlphaFoldDB" id="A0A2C7ACJ3"/>
<dbReference type="GO" id="GO:0019120">
    <property type="term" value="F:hydrolase activity, acting on acid halide bonds, in C-halide compounds"/>
    <property type="evidence" value="ECO:0007669"/>
    <property type="project" value="InterPro"/>
</dbReference>
<dbReference type="Pfam" id="PF00702">
    <property type="entry name" value="Hydrolase"/>
    <property type="match status" value="1"/>
</dbReference>
<dbReference type="InterPro" id="IPR036412">
    <property type="entry name" value="HAD-like_sf"/>
</dbReference>
<dbReference type="NCBIfam" id="TIGR01428">
    <property type="entry name" value="HAD_type_II"/>
    <property type="match status" value="1"/>
</dbReference>
<dbReference type="PANTHER" id="PTHR43316">
    <property type="entry name" value="HYDROLASE, HALOACID DELAHOGENASE-RELATED"/>
    <property type="match status" value="1"/>
</dbReference>
<reference evidence="2 3" key="1">
    <citation type="submission" date="2017-10" db="EMBL/GenBank/DDBJ databases">
        <authorList>
            <person name="Banno H."/>
            <person name="Chua N.-H."/>
        </authorList>
    </citation>
    <scope>NUCLEOTIDE SEQUENCE [LARGE SCALE GENOMIC DNA]</scope>
    <source>
        <strain evidence="2 3">YW11</strain>
    </source>
</reference>
<evidence type="ECO:0000313" key="2">
    <source>
        <dbReference type="EMBL" id="PHK94794.1"/>
    </source>
</evidence>
<evidence type="ECO:0000313" key="3">
    <source>
        <dbReference type="Proteomes" id="UP000223527"/>
    </source>
</evidence>
<proteinExistence type="predicted"/>
<dbReference type="OrthoDB" id="9785638at2"/>
<dbReference type="InterPro" id="IPR006328">
    <property type="entry name" value="2-HAD"/>
</dbReference>
<comment type="caution">
    <text evidence="2">The sequence shown here is derived from an EMBL/GenBank/DDBJ whole genome shotgun (WGS) entry which is preliminary data.</text>
</comment>
<dbReference type="Proteomes" id="UP000223527">
    <property type="component" value="Unassembled WGS sequence"/>
</dbReference>
<dbReference type="InterPro" id="IPR023214">
    <property type="entry name" value="HAD_sf"/>
</dbReference>
<keyword evidence="3" id="KW-1185">Reference proteome</keyword>
<dbReference type="Gene3D" id="3.40.50.1000">
    <property type="entry name" value="HAD superfamily/HAD-like"/>
    <property type="match status" value="1"/>
</dbReference>
<sequence length="240" mass="26646">MRLHDFRVLTFDCYGTLIDWESGIHEALQPLLRKGGLDLPRDEVLEAFARHEASQQAETPAMPYAELLTEVHRNLADEWGLEASDAVHARFGASVPDWPAFPDSAEALAYLKRHYRLVILSNVDRAGFDGSRRRLGVAFDAVFTAQDIGSYKPSLRNFEFMLEKLAAQGFGKSDILHTAQSLFHDHAPAKRLGLASAWIDRRHDRDGWGATMPPPSGAGYEFRFTSLGAMAAAHQAEAIA</sequence>
<dbReference type="PANTHER" id="PTHR43316:SF9">
    <property type="entry name" value="ACID DEHALOGENASE, PUTATIVE (AFU_ORTHOLOGUE AFUA_6G14460)-RELATED"/>
    <property type="match status" value="1"/>
</dbReference>
<dbReference type="NCBIfam" id="TIGR01493">
    <property type="entry name" value="HAD-SF-IA-v2"/>
    <property type="match status" value="1"/>
</dbReference>